<accession>A0A0Y0QD10</accession>
<evidence type="ECO:0000313" key="3">
    <source>
        <dbReference type="EMBL" id="AMB60066.1"/>
    </source>
</evidence>
<name>A0A0Y0QD10_9MICO</name>
<keyword evidence="4" id="KW-1185">Reference proteome</keyword>
<keyword evidence="1" id="KW-1133">Transmembrane helix</keyword>
<dbReference type="Proteomes" id="UP000058305">
    <property type="component" value="Chromosome"/>
</dbReference>
<feature type="signal peptide" evidence="2">
    <location>
        <begin position="1"/>
        <end position="31"/>
    </location>
</feature>
<protein>
    <recommendedName>
        <fullName evidence="5">LPXTG-motif cell wall anchor domain-containing protein</fullName>
    </recommendedName>
</protein>
<dbReference type="KEGG" id="mvd:AWU67_15710"/>
<feature type="transmembrane region" description="Helical" evidence="1">
    <location>
        <begin position="450"/>
        <end position="470"/>
    </location>
</feature>
<dbReference type="OrthoDB" id="614750at2"/>
<evidence type="ECO:0000313" key="4">
    <source>
        <dbReference type="Proteomes" id="UP000058305"/>
    </source>
</evidence>
<keyword evidence="2" id="KW-0732">Signal</keyword>
<dbReference type="AlphaFoldDB" id="A0A0Y0QD10"/>
<proteinExistence type="predicted"/>
<evidence type="ECO:0008006" key="5">
    <source>
        <dbReference type="Google" id="ProtNLM"/>
    </source>
</evidence>
<keyword evidence="1" id="KW-0812">Transmembrane</keyword>
<dbReference type="Gene3D" id="2.60.40.2700">
    <property type="match status" value="1"/>
</dbReference>
<feature type="chain" id="PRO_5007073224" description="LPXTG-motif cell wall anchor domain-containing protein" evidence="2">
    <location>
        <begin position="32"/>
        <end position="480"/>
    </location>
</feature>
<organism evidence="3 4">
    <name type="scientific">Microterricola viridarii</name>
    <dbReference type="NCBI Taxonomy" id="412690"/>
    <lineage>
        <taxon>Bacteria</taxon>
        <taxon>Bacillati</taxon>
        <taxon>Actinomycetota</taxon>
        <taxon>Actinomycetes</taxon>
        <taxon>Micrococcales</taxon>
        <taxon>Microbacteriaceae</taxon>
        <taxon>Microterricola</taxon>
    </lineage>
</organism>
<gene>
    <name evidence="3" type="ORF">AWU67_15710</name>
</gene>
<dbReference type="EMBL" id="CP014145">
    <property type="protein sequence ID" value="AMB60066.1"/>
    <property type="molecule type" value="Genomic_DNA"/>
</dbReference>
<sequence>MTNNPSQNRLTRSLSLGLSLALIGGASLVTAAPAAATVRLAMHVNASDIAAAGTASEGWHRGDTDAPDSFADVPGGIQISGGSEMIYAFAEPLRLPDFTGGVEDDSISWTTTTDSGPAFYQVPVIFGASGSTTLSPVAPRAGTNRVNLADTWTTSSSIGNTPAGAELPLADLLELLRVAAGSEAAPQVTGFGLRTNADTTSVVTKIDWVHSWWTLGAPAPELPALPAGSVTVTGKPVLDQVLTASLGGWPDGTVFSYKWLLNGDEFIWEPIEKRNAPTTTVNRKFVTYQVSVMVTGELAGYTPTTVTSALTAAVTAPQLPAAAAPVADSSGLPSFFMATGDLRPQTDLGLPAGPVDPATAQTATFEWGTGDSFVDVFAYSAPTLLGTVPAGADGVTITLTPATLASLGAGTHTVVAVGQTSYGVRSFELVIGPAAAPAAADPIAKTGADAGPLVAGAALLTMLGAALLVARRRQTARDAR</sequence>
<reference evidence="4" key="2">
    <citation type="submission" date="2016-01" db="EMBL/GenBank/DDBJ databases">
        <title>First complete genome sequence of a species in the genus Microterricola, an extremophilic cold active enzyme producing strain ERGS5:02 isolated from Sikkim Himalaya.</title>
        <authorList>
            <person name="Kumar R."/>
            <person name="Singh D."/>
            <person name="Swarnkar M.K."/>
        </authorList>
    </citation>
    <scope>NUCLEOTIDE SEQUENCE [LARGE SCALE GENOMIC DNA]</scope>
    <source>
        <strain evidence="4">ERGS5:02</strain>
    </source>
</reference>
<reference evidence="3 4" key="1">
    <citation type="journal article" date="2016" name="J. Biotechnol.">
        <title>First complete genome sequence of a species in the genus Microterricola, an extremophilic cold active enzyme producing bacterial strain ERGS5:02 isolated from Sikkim Himalaya.</title>
        <authorList>
            <person name="Himanshu"/>
            <person name="Swarnkar M.K."/>
            <person name="Singh D."/>
            <person name="Kumar R."/>
        </authorList>
    </citation>
    <scope>NUCLEOTIDE SEQUENCE [LARGE SCALE GENOMIC DNA]</scope>
    <source>
        <strain evidence="3 4">ERGS5:02</strain>
    </source>
</reference>
<dbReference type="RefSeq" id="WP_067231237.1">
    <property type="nucleotide sequence ID" value="NZ_CP014145.1"/>
</dbReference>
<keyword evidence="1" id="KW-0472">Membrane</keyword>
<evidence type="ECO:0000256" key="1">
    <source>
        <dbReference type="SAM" id="Phobius"/>
    </source>
</evidence>
<evidence type="ECO:0000256" key="2">
    <source>
        <dbReference type="SAM" id="SignalP"/>
    </source>
</evidence>